<dbReference type="InterPro" id="IPR001129">
    <property type="entry name" value="Membr-assoc_MAPEG"/>
</dbReference>
<keyword evidence="4 5" id="KW-0472">Membrane</keyword>
<sequence>TGLMTAILWMPHIVRLIVQEGVIGAFKDPEAQIEPNQGWAKRAKRAHINAQLNFGLFAGLTLGAHLVGVDVTWLGMMAMIYFWARLSHFVVYTFGLPWLRPNLFVIGAIIQILIALKILQII</sequence>
<evidence type="ECO:0000256" key="1">
    <source>
        <dbReference type="ARBA" id="ARBA00004370"/>
    </source>
</evidence>
<dbReference type="InterPro" id="IPR023352">
    <property type="entry name" value="MAPEG-like_dom_sf"/>
</dbReference>
<feature type="transmembrane region" description="Helical" evidence="5">
    <location>
        <begin position="103"/>
        <end position="119"/>
    </location>
</feature>
<dbReference type="Pfam" id="PF01124">
    <property type="entry name" value="MAPEG"/>
    <property type="match status" value="1"/>
</dbReference>
<dbReference type="Gene3D" id="1.20.120.550">
    <property type="entry name" value="Membrane associated eicosanoid/glutathione metabolism-like domain"/>
    <property type="match status" value="1"/>
</dbReference>
<dbReference type="PANTHER" id="PTHR35371:SF1">
    <property type="entry name" value="BLR7753 PROTEIN"/>
    <property type="match status" value="1"/>
</dbReference>
<proteinExistence type="predicted"/>
<dbReference type="Proteomes" id="UP000885830">
    <property type="component" value="Unassembled WGS sequence"/>
</dbReference>
<evidence type="ECO:0000313" key="6">
    <source>
        <dbReference type="EMBL" id="HHL42202.1"/>
    </source>
</evidence>
<dbReference type="EMBL" id="DRMJ01000056">
    <property type="protein sequence ID" value="HHL42202.1"/>
    <property type="molecule type" value="Genomic_DNA"/>
</dbReference>
<keyword evidence="3 5" id="KW-1133">Transmembrane helix</keyword>
<evidence type="ECO:0000256" key="5">
    <source>
        <dbReference type="SAM" id="Phobius"/>
    </source>
</evidence>
<reference evidence="6" key="1">
    <citation type="journal article" date="2020" name="mSystems">
        <title>Genome- and Community-Level Interaction Insights into Carbon Utilization and Element Cycling Functions of Hydrothermarchaeota in Hydrothermal Sediment.</title>
        <authorList>
            <person name="Zhou Z."/>
            <person name="Liu Y."/>
            <person name="Xu W."/>
            <person name="Pan J."/>
            <person name="Luo Z.H."/>
            <person name="Li M."/>
        </authorList>
    </citation>
    <scope>NUCLEOTIDE SEQUENCE [LARGE SCALE GENOMIC DNA]</scope>
    <source>
        <strain evidence="6">HyVt-485</strain>
    </source>
</reference>
<evidence type="ECO:0000256" key="2">
    <source>
        <dbReference type="ARBA" id="ARBA00022692"/>
    </source>
</evidence>
<evidence type="ECO:0000256" key="4">
    <source>
        <dbReference type="ARBA" id="ARBA00023136"/>
    </source>
</evidence>
<keyword evidence="2 5" id="KW-0812">Transmembrane</keyword>
<accession>A0A7C5QV79</accession>
<comment type="subcellular location">
    <subcellularLocation>
        <location evidence="1">Membrane</location>
    </subcellularLocation>
</comment>
<name>A0A7C5QV79_9PROT</name>
<organism evidence="6">
    <name type="scientific">Hellea balneolensis</name>
    <dbReference type="NCBI Taxonomy" id="287478"/>
    <lineage>
        <taxon>Bacteria</taxon>
        <taxon>Pseudomonadati</taxon>
        <taxon>Pseudomonadota</taxon>
        <taxon>Alphaproteobacteria</taxon>
        <taxon>Maricaulales</taxon>
        <taxon>Robiginitomaculaceae</taxon>
        <taxon>Hellea</taxon>
    </lineage>
</organism>
<dbReference type="PANTHER" id="PTHR35371">
    <property type="entry name" value="INNER MEMBRANE PROTEIN"/>
    <property type="match status" value="1"/>
</dbReference>
<feature type="non-terminal residue" evidence="6">
    <location>
        <position position="1"/>
    </location>
</feature>
<protein>
    <submittedName>
        <fullName evidence="6">MAPEG family protein</fullName>
    </submittedName>
</protein>
<gene>
    <name evidence="6" type="ORF">ENJ42_01165</name>
</gene>
<feature type="transmembrane region" description="Helical" evidence="5">
    <location>
        <begin position="54"/>
        <end position="83"/>
    </location>
</feature>
<evidence type="ECO:0000256" key="3">
    <source>
        <dbReference type="ARBA" id="ARBA00022989"/>
    </source>
</evidence>
<dbReference type="AlphaFoldDB" id="A0A7C5QV79"/>
<dbReference type="GO" id="GO:0016020">
    <property type="term" value="C:membrane"/>
    <property type="evidence" value="ECO:0007669"/>
    <property type="project" value="UniProtKB-SubCell"/>
</dbReference>
<comment type="caution">
    <text evidence="6">The sequence shown here is derived from an EMBL/GenBank/DDBJ whole genome shotgun (WGS) entry which is preliminary data.</text>
</comment>
<dbReference type="SUPFAM" id="SSF161084">
    <property type="entry name" value="MAPEG domain-like"/>
    <property type="match status" value="1"/>
</dbReference>